<protein>
    <submittedName>
        <fullName evidence="2">Uncharacterized protein</fullName>
    </submittedName>
</protein>
<keyword evidence="4" id="KW-1185">Reference proteome</keyword>
<sequence>DSTPVCGASQPTPSTRVTYTLLLTEHNTDLDVLGLSHLGSLGDIFSGVEVLGGNPIDLETHSVEGSMGKRSTHSVDTPNIRPGIDTK</sequence>
<evidence type="ECO:0000256" key="1">
    <source>
        <dbReference type="SAM" id="MobiDB-lite"/>
    </source>
</evidence>
<accession>A0AA38FYA6</accession>
<feature type="region of interest" description="Disordered" evidence="1">
    <location>
        <begin position="62"/>
        <end position="87"/>
    </location>
</feature>
<reference evidence="2 4" key="1">
    <citation type="journal article" date="2021" name="Nat. Plants">
        <title>The Taxus genome provides insights into paclitaxel biosynthesis.</title>
        <authorList>
            <person name="Xiong X."/>
            <person name="Gou J."/>
            <person name="Liao Q."/>
            <person name="Li Y."/>
            <person name="Zhou Q."/>
            <person name="Bi G."/>
            <person name="Li C."/>
            <person name="Du R."/>
            <person name="Wang X."/>
            <person name="Sun T."/>
            <person name="Guo L."/>
            <person name="Liang H."/>
            <person name="Lu P."/>
            <person name="Wu Y."/>
            <person name="Zhang Z."/>
            <person name="Ro D.K."/>
            <person name="Shang Y."/>
            <person name="Huang S."/>
            <person name="Yan J."/>
        </authorList>
    </citation>
    <scope>NUCLEOTIDE SEQUENCE [LARGE SCALE GENOMIC DNA]</scope>
    <source>
        <strain evidence="2">Ta-2019</strain>
    </source>
</reference>
<evidence type="ECO:0000313" key="2">
    <source>
        <dbReference type="EMBL" id="KAH9312473.1"/>
    </source>
</evidence>
<comment type="caution">
    <text evidence="2">The sequence shown here is derived from an EMBL/GenBank/DDBJ whole genome shotgun (WGS) entry which is preliminary data.</text>
</comment>
<dbReference type="AlphaFoldDB" id="A0AA38FYA6"/>
<evidence type="ECO:0000313" key="3">
    <source>
        <dbReference type="EMBL" id="KAH9331444.1"/>
    </source>
</evidence>
<organism evidence="2 4">
    <name type="scientific">Taxus chinensis</name>
    <name type="common">Chinese yew</name>
    <name type="synonym">Taxus wallichiana var. chinensis</name>
    <dbReference type="NCBI Taxonomy" id="29808"/>
    <lineage>
        <taxon>Eukaryota</taxon>
        <taxon>Viridiplantae</taxon>
        <taxon>Streptophyta</taxon>
        <taxon>Embryophyta</taxon>
        <taxon>Tracheophyta</taxon>
        <taxon>Spermatophyta</taxon>
        <taxon>Pinopsida</taxon>
        <taxon>Pinidae</taxon>
        <taxon>Conifers II</taxon>
        <taxon>Cupressales</taxon>
        <taxon>Taxaceae</taxon>
        <taxon>Taxus</taxon>
    </lineage>
</organism>
<gene>
    <name evidence="3" type="ORF">KI387_003552</name>
    <name evidence="2" type="ORF">KI387_027508</name>
</gene>
<dbReference type="EMBL" id="JAHRHJ020000006">
    <property type="protein sequence ID" value="KAH9312473.1"/>
    <property type="molecule type" value="Genomic_DNA"/>
</dbReference>
<proteinExistence type="predicted"/>
<dbReference type="EMBL" id="JAHRHJ020000001">
    <property type="protein sequence ID" value="KAH9331444.1"/>
    <property type="molecule type" value="Genomic_DNA"/>
</dbReference>
<feature type="non-terminal residue" evidence="2">
    <location>
        <position position="1"/>
    </location>
</feature>
<evidence type="ECO:0000313" key="4">
    <source>
        <dbReference type="Proteomes" id="UP000824469"/>
    </source>
</evidence>
<name>A0AA38FYA6_TAXCH</name>
<feature type="non-terminal residue" evidence="2">
    <location>
        <position position="87"/>
    </location>
</feature>
<dbReference type="Proteomes" id="UP000824469">
    <property type="component" value="Unassembled WGS sequence"/>
</dbReference>